<dbReference type="eggNOG" id="COG3437">
    <property type="taxonomic scope" value="Bacteria"/>
</dbReference>
<feature type="modified residue" description="4-aspartylphosphate" evidence="2">
    <location>
        <position position="57"/>
    </location>
</feature>
<dbReference type="InterPro" id="IPR001789">
    <property type="entry name" value="Sig_transdc_resp-reg_receiver"/>
</dbReference>
<evidence type="ECO:0000256" key="1">
    <source>
        <dbReference type="ARBA" id="ARBA00022801"/>
    </source>
</evidence>
<dbReference type="eggNOG" id="COG2208">
    <property type="taxonomic scope" value="Bacteria"/>
</dbReference>
<dbReference type="SMART" id="SM00331">
    <property type="entry name" value="PP2C_SIG"/>
    <property type="match status" value="1"/>
</dbReference>
<dbReference type="SUPFAM" id="SSF81606">
    <property type="entry name" value="PP2C-like"/>
    <property type="match status" value="1"/>
</dbReference>
<gene>
    <name evidence="5" type="ordered locus">Ppha_1021</name>
</gene>
<evidence type="ECO:0000313" key="6">
    <source>
        <dbReference type="Proteomes" id="UP000002724"/>
    </source>
</evidence>
<dbReference type="PROSITE" id="PS50112">
    <property type="entry name" value="PAS"/>
    <property type="match status" value="1"/>
</dbReference>
<dbReference type="InterPro" id="IPR035965">
    <property type="entry name" value="PAS-like_dom_sf"/>
</dbReference>
<sequence length="564" mass="63778">MKDLSEIAILFVDDEQDTLGSLSRFLRKEPYIKHFTTSGKEALQLLETHDIQILLTDLRMPEMSGMELINRIKISHPDIVRVILSGIHDIDQIIESINTGEVFRFIPKPIEPQGFKKIITDAIDYYQLKTEREMLFDQLETKNKELSKANDARCVMSAELRQSEAQFRTMNDSAFDPIFLLNEQGFIVYVNLAAETIFGITERAFHLKKFTDIISPQPDSCSLYNACKKPFQNLASLRNGNVRQIEGIKKDGGTIPLEVTTGTVMLDSVHHTVIIARDISSRIEEEKSRVRYEHMQQELEAQIEQKLLQSTIPNSLDGALMGQFTVSSGHLNGDFAEFILYDNKHADIIIGDVMGHGILSALVGAGLKTLFLKTVAQQKHQRHKLPELQDIVTNVHKQCILELLEIGIYATLLFIRLDLENMEFSMIDCGHTPSIHFHADEGVCTLLKGENLPVGMIEKQEYQTITFPLEQDDILVMYSDGITESLLPDNTLFGTERLSDLIAQYHKLQPEALVEKISNHVFELTGRRTFDDDATCIVIRIGSLKSSMKFAPDERKIESGTLVG</sequence>
<dbReference type="SMART" id="SM00448">
    <property type="entry name" value="REC"/>
    <property type="match status" value="1"/>
</dbReference>
<reference evidence="5 6" key="1">
    <citation type="submission" date="2008-06" db="EMBL/GenBank/DDBJ databases">
        <title>Complete sequence of Pelodictyon phaeoclathratiforme BU-1.</title>
        <authorList>
            <consortium name="US DOE Joint Genome Institute"/>
            <person name="Lucas S."/>
            <person name="Copeland A."/>
            <person name="Lapidus A."/>
            <person name="Glavina del Rio T."/>
            <person name="Dalin E."/>
            <person name="Tice H."/>
            <person name="Bruce D."/>
            <person name="Goodwin L."/>
            <person name="Pitluck S."/>
            <person name="Schmutz J."/>
            <person name="Larimer F."/>
            <person name="Land M."/>
            <person name="Hauser L."/>
            <person name="Kyrpides N."/>
            <person name="Mikhailova N."/>
            <person name="Liu Z."/>
            <person name="Li T."/>
            <person name="Zhao F."/>
            <person name="Overmann J."/>
            <person name="Bryant D.A."/>
            <person name="Richardson P."/>
        </authorList>
    </citation>
    <scope>NUCLEOTIDE SEQUENCE [LARGE SCALE GENOMIC DNA]</scope>
    <source>
        <strain evidence="6">DSM 5477 / BU-1</strain>
    </source>
</reference>
<dbReference type="InterPro" id="IPR036457">
    <property type="entry name" value="PPM-type-like_dom_sf"/>
</dbReference>
<dbReference type="Gene3D" id="3.40.50.2300">
    <property type="match status" value="1"/>
</dbReference>
<evidence type="ECO:0000313" key="5">
    <source>
        <dbReference type="EMBL" id="ACF43305.1"/>
    </source>
</evidence>
<dbReference type="STRING" id="324925.Ppha_1021"/>
<evidence type="ECO:0000259" key="3">
    <source>
        <dbReference type="PROSITE" id="PS50110"/>
    </source>
</evidence>
<dbReference type="CDD" id="cd00130">
    <property type="entry name" value="PAS"/>
    <property type="match status" value="1"/>
</dbReference>
<dbReference type="EMBL" id="CP001110">
    <property type="protein sequence ID" value="ACF43305.1"/>
    <property type="molecule type" value="Genomic_DNA"/>
</dbReference>
<accession>B4SFQ0</accession>
<dbReference type="InterPro" id="IPR001932">
    <property type="entry name" value="PPM-type_phosphatase-like_dom"/>
</dbReference>
<dbReference type="HOGENOM" id="CLU_477929_0_0_10"/>
<dbReference type="GO" id="GO:0016791">
    <property type="term" value="F:phosphatase activity"/>
    <property type="evidence" value="ECO:0007669"/>
    <property type="project" value="TreeGrafter"/>
</dbReference>
<dbReference type="SUPFAM" id="SSF55785">
    <property type="entry name" value="PYP-like sensor domain (PAS domain)"/>
    <property type="match status" value="1"/>
</dbReference>
<dbReference type="KEGG" id="pph:Ppha_1021"/>
<protein>
    <submittedName>
        <fullName evidence="5">Putative PAS/PAC sensor protein</fullName>
    </submittedName>
</protein>
<organism evidence="5 6">
    <name type="scientific">Pelodictyon phaeoclathratiforme (strain DSM 5477 / BU-1)</name>
    <dbReference type="NCBI Taxonomy" id="324925"/>
    <lineage>
        <taxon>Bacteria</taxon>
        <taxon>Pseudomonadati</taxon>
        <taxon>Chlorobiota</taxon>
        <taxon>Chlorobiia</taxon>
        <taxon>Chlorobiales</taxon>
        <taxon>Chlorobiaceae</taxon>
        <taxon>Chlorobium/Pelodictyon group</taxon>
        <taxon>Pelodictyon</taxon>
    </lineage>
</organism>
<feature type="domain" description="PAS" evidence="4">
    <location>
        <begin position="163"/>
        <end position="217"/>
    </location>
</feature>
<keyword evidence="2" id="KW-0597">Phosphoprotein</keyword>
<dbReference type="PANTHER" id="PTHR43156:SF2">
    <property type="entry name" value="STAGE II SPORULATION PROTEIN E"/>
    <property type="match status" value="1"/>
</dbReference>
<dbReference type="SUPFAM" id="SSF52172">
    <property type="entry name" value="CheY-like"/>
    <property type="match status" value="1"/>
</dbReference>
<name>B4SFQ0_PELPB</name>
<dbReference type="OrthoDB" id="9763484at2"/>
<keyword evidence="6" id="KW-1185">Reference proteome</keyword>
<dbReference type="PANTHER" id="PTHR43156">
    <property type="entry name" value="STAGE II SPORULATION PROTEIN E-RELATED"/>
    <property type="match status" value="1"/>
</dbReference>
<dbReference type="PROSITE" id="PS50110">
    <property type="entry name" value="RESPONSE_REGULATORY"/>
    <property type="match status" value="1"/>
</dbReference>
<dbReference type="RefSeq" id="WP_012507799.1">
    <property type="nucleotide sequence ID" value="NC_011060.1"/>
</dbReference>
<evidence type="ECO:0000259" key="4">
    <source>
        <dbReference type="PROSITE" id="PS50112"/>
    </source>
</evidence>
<dbReference type="InterPro" id="IPR000014">
    <property type="entry name" value="PAS"/>
</dbReference>
<dbReference type="NCBIfam" id="TIGR00229">
    <property type="entry name" value="sensory_box"/>
    <property type="match status" value="1"/>
</dbReference>
<dbReference type="Pfam" id="PF13426">
    <property type="entry name" value="PAS_9"/>
    <property type="match status" value="1"/>
</dbReference>
<evidence type="ECO:0000256" key="2">
    <source>
        <dbReference type="PROSITE-ProRule" id="PRU00169"/>
    </source>
</evidence>
<feature type="domain" description="Response regulatory" evidence="3">
    <location>
        <begin position="8"/>
        <end position="123"/>
    </location>
</feature>
<dbReference type="AlphaFoldDB" id="B4SFQ0"/>
<dbReference type="Pfam" id="PF00072">
    <property type="entry name" value="Response_reg"/>
    <property type="match status" value="1"/>
</dbReference>
<dbReference type="GO" id="GO:0000160">
    <property type="term" value="P:phosphorelay signal transduction system"/>
    <property type="evidence" value="ECO:0007669"/>
    <property type="project" value="InterPro"/>
</dbReference>
<dbReference type="InterPro" id="IPR011006">
    <property type="entry name" value="CheY-like_superfamily"/>
</dbReference>
<dbReference type="Gene3D" id="3.30.450.20">
    <property type="entry name" value="PAS domain"/>
    <property type="match status" value="1"/>
</dbReference>
<dbReference type="SMART" id="SM00091">
    <property type="entry name" value="PAS"/>
    <property type="match status" value="1"/>
</dbReference>
<dbReference type="Proteomes" id="UP000002724">
    <property type="component" value="Chromosome"/>
</dbReference>
<dbReference type="CDD" id="cd17569">
    <property type="entry name" value="REC_HupR-like"/>
    <property type="match status" value="1"/>
</dbReference>
<dbReference type="Pfam" id="PF07228">
    <property type="entry name" value="SpoIIE"/>
    <property type="match status" value="1"/>
</dbReference>
<dbReference type="Gene3D" id="3.60.40.10">
    <property type="entry name" value="PPM-type phosphatase domain"/>
    <property type="match status" value="1"/>
</dbReference>
<keyword evidence="1" id="KW-0378">Hydrolase</keyword>
<proteinExistence type="predicted"/>
<dbReference type="InterPro" id="IPR052016">
    <property type="entry name" value="Bact_Sigma-Reg"/>
</dbReference>